<dbReference type="InterPro" id="IPR001940">
    <property type="entry name" value="Peptidase_S1C"/>
</dbReference>
<keyword evidence="2" id="KW-0378">Hydrolase</keyword>
<accession>X0SXG5</accession>
<dbReference type="InterPro" id="IPR009003">
    <property type="entry name" value="Peptidase_S1_PA"/>
</dbReference>
<dbReference type="PANTHER" id="PTHR43343">
    <property type="entry name" value="PEPTIDASE S12"/>
    <property type="match status" value="1"/>
</dbReference>
<dbReference type="InterPro" id="IPR051201">
    <property type="entry name" value="Chloro_Bact_Ser_Proteases"/>
</dbReference>
<keyword evidence="1" id="KW-0645">Protease</keyword>
<evidence type="ECO:0000256" key="2">
    <source>
        <dbReference type="ARBA" id="ARBA00022801"/>
    </source>
</evidence>
<dbReference type="EMBL" id="BARS01008563">
    <property type="protein sequence ID" value="GAF80607.1"/>
    <property type="molecule type" value="Genomic_DNA"/>
</dbReference>
<dbReference type="GO" id="GO:0006508">
    <property type="term" value="P:proteolysis"/>
    <property type="evidence" value="ECO:0007669"/>
    <property type="project" value="UniProtKB-KW"/>
</dbReference>
<name>X0SXG5_9ZZZZ</name>
<organism evidence="3">
    <name type="scientific">marine sediment metagenome</name>
    <dbReference type="NCBI Taxonomy" id="412755"/>
    <lineage>
        <taxon>unclassified sequences</taxon>
        <taxon>metagenomes</taxon>
        <taxon>ecological metagenomes</taxon>
    </lineage>
</organism>
<dbReference type="PANTHER" id="PTHR43343:SF3">
    <property type="entry name" value="PROTEASE DO-LIKE 8, CHLOROPLASTIC"/>
    <property type="match status" value="1"/>
</dbReference>
<gene>
    <name evidence="3" type="ORF">S01H1_16299</name>
</gene>
<feature type="non-terminal residue" evidence="3">
    <location>
        <position position="229"/>
    </location>
</feature>
<reference evidence="3" key="1">
    <citation type="journal article" date="2014" name="Front. Microbiol.">
        <title>High frequency of phylogenetically diverse reductive dehalogenase-homologous genes in deep subseafloor sedimentary metagenomes.</title>
        <authorList>
            <person name="Kawai M."/>
            <person name="Futagami T."/>
            <person name="Toyoda A."/>
            <person name="Takaki Y."/>
            <person name="Nishi S."/>
            <person name="Hori S."/>
            <person name="Arai W."/>
            <person name="Tsubouchi T."/>
            <person name="Morono Y."/>
            <person name="Uchiyama I."/>
            <person name="Ito T."/>
            <person name="Fujiyama A."/>
            <person name="Inagaki F."/>
            <person name="Takami H."/>
        </authorList>
    </citation>
    <scope>NUCLEOTIDE SEQUENCE</scope>
    <source>
        <strain evidence="3">Expedition CK06-06</strain>
    </source>
</reference>
<protein>
    <recommendedName>
        <fullName evidence="4">PDZ domain-containing protein</fullName>
    </recommendedName>
</protein>
<dbReference type="SUPFAM" id="SSF50494">
    <property type="entry name" value="Trypsin-like serine proteases"/>
    <property type="match status" value="1"/>
</dbReference>
<dbReference type="GO" id="GO:0004252">
    <property type="term" value="F:serine-type endopeptidase activity"/>
    <property type="evidence" value="ECO:0007669"/>
    <property type="project" value="InterPro"/>
</dbReference>
<dbReference type="Pfam" id="PF13365">
    <property type="entry name" value="Trypsin_2"/>
    <property type="match status" value="1"/>
</dbReference>
<comment type="caution">
    <text evidence="3">The sequence shown here is derived from an EMBL/GenBank/DDBJ whole genome shotgun (WGS) entry which is preliminary data.</text>
</comment>
<dbReference type="PRINTS" id="PR00834">
    <property type="entry name" value="PROTEASES2C"/>
</dbReference>
<dbReference type="AlphaFoldDB" id="X0SXG5"/>
<evidence type="ECO:0000313" key="3">
    <source>
        <dbReference type="EMBL" id="GAF80607.1"/>
    </source>
</evidence>
<evidence type="ECO:0000256" key="1">
    <source>
        <dbReference type="ARBA" id="ARBA00022670"/>
    </source>
</evidence>
<evidence type="ECO:0008006" key="4">
    <source>
        <dbReference type="Google" id="ProtNLM"/>
    </source>
</evidence>
<sequence>MNGEALMVEGDLTNLYQHINPGVVTIWRYDIVGSGHDQSFPTGQGSGFVIDLEGHIITNLHVIDGADEIEVDFPSGLKVWAELMGTDPDSDLAVLKVNVPEKELVPLPLGDSDKVRVGDFVVAIGNPFGLSGSMTIGIISAIGRTLDSENPAPGGGRFAAGDIIQTDAAINPGNSGGPLINMHGEVIGVNRAIRSESFTVRGDIANSGVGFAIPINILRQVVPKIIENG</sequence>
<dbReference type="Gene3D" id="2.40.10.120">
    <property type="match status" value="1"/>
</dbReference>
<proteinExistence type="predicted"/>